<dbReference type="Proteomes" id="UP000236075">
    <property type="component" value="Unassembled WGS sequence"/>
</dbReference>
<sequence>MNDNKIITTEDGEEINLSALEREFGSYDFEGHTYYAARQMELTNRLFDGCYNDAEEGEEYISEYSAPGYDENGNPVEIFMTFTQVKGEEIDPENLNWFQDSDRVEAL</sequence>
<dbReference type="EMBL" id="PJLB01000004">
    <property type="protein sequence ID" value="PND05049.1"/>
    <property type="molecule type" value="Genomic_DNA"/>
</dbReference>
<reference evidence="1 2" key="1">
    <citation type="journal article" date="2017" name="BMC Genomics">
        <title>Genome sequencing of 39 Akkermansia muciniphila isolates reveals its population structure, genomic and functional diverisity, and global distribution in mammalian gut microbiotas.</title>
        <authorList>
            <person name="Guo X."/>
            <person name="Li S."/>
            <person name="Zhang J."/>
            <person name="Wu F."/>
            <person name="Li X."/>
            <person name="Wu D."/>
            <person name="Zhang M."/>
            <person name="Ou Z."/>
            <person name="Jie Z."/>
            <person name="Yan Q."/>
            <person name="Li P."/>
            <person name="Yi J."/>
            <person name="Peng Y."/>
        </authorList>
    </citation>
    <scope>NUCLEOTIDE SEQUENCE [LARGE SCALE GENOMIC DNA]</scope>
    <source>
        <strain evidence="1 2">GP28</strain>
    </source>
</reference>
<evidence type="ECO:0000313" key="2">
    <source>
        <dbReference type="Proteomes" id="UP000236075"/>
    </source>
</evidence>
<proteinExistence type="predicted"/>
<dbReference type="RefSeq" id="WP_102747948.1">
    <property type="nucleotide sequence ID" value="NZ_PJLB01000004.1"/>
</dbReference>
<evidence type="ECO:0000313" key="1">
    <source>
        <dbReference type="EMBL" id="PND05049.1"/>
    </source>
</evidence>
<dbReference type="AlphaFoldDB" id="A0AAX0WRM0"/>
<evidence type="ECO:0008006" key="3">
    <source>
        <dbReference type="Google" id="ProtNLM"/>
    </source>
</evidence>
<accession>A0AAX0WRM0</accession>
<organism evidence="1 2">
    <name type="scientific">Akkermansia muciniphila</name>
    <dbReference type="NCBI Taxonomy" id="239935"/>
    <lineage>
        <taxon>Bacteria</taxon>
        <taxon>Pseudomonadati</taxon>
        <taxon>Verrucomicrobiota</taxon>
        <taxon>Verrucomicrobiia</taxon>
        <taxon>Verrucomicrobiales</taxon>
        <taxon>Akkermansiaceae</taxon>
        <taxon>Akkermansia</taxon>
    </lineage>
</organism>
<comment type="caution">
    <text evidence="1">The sequence shown here is derived from an EMBL/GenBank/DDBJ whole genome shotgun (WGS) entry which is preliminary data.</text>
</comment>
<gene>
    <name evidence="1" type="ORF">CXT95_01095</name>
</gene>
<name>A0AAX0WRM0_9BACT</name>
<protein>
    <recommendedName>
        <fullName evidence="3">Large polyvalent protein associated domain-containing protein</fullName>
    </recommendedName>
</protein>